<protein>
    <recommendedName>
        <fullName evidence="3">DUF4219 domain-containing protein</fullName>
    </recommendedName>
</protein>
<organism evidence="1 2">
    <name type="scientific">Flemingia macrophylla</name>
    <dbReference type="NCBI Taxonomy" id="520843"/>
    <lineage>
        <taxon>Eukaryota</taxon>
        <taxon>Viridiplantae</taxon>
        <taxon>Streptophyta</taxon>
        <taxon>Embryophyta</taxon>
        <taxon>Tracheophyta</taxon>
        <taxon>Spermatophyta</taxon>
        <taxon>Magnoliopsida</taxon>
        <taxon>eudicotyledons</taxon>
        <taxon>Gunneridae</taxon>
        <taxon>Pentapetalae</taxon>
        <taxon>rosids</taxon>
        <taxon>fabids</taxon>
        <taxon>Fabales</taxon>
        <taxon>Fabaceae</taxon>
        <taxon>Papilionoideae</taxon>
        <taxon>50 kb inversion clade</taxon>
        <taxon>NPAAA clade</taxon>
        <taxon>indigoferoid/millettioid clade</taxon>
        <taxon>Phaseoleae</taxon>
        <taxon>Flemingia</taxon>
    </lineage>
</organism>
<evidence type="ECO:0000313" key="1">
    <source>
        <dbReference type="EMBL" id="KAL2336401.1"/>
    </source>
</evidence>
<evidence type="ECO:0008006" key="3">
    <source>
        <dbReference type="Google" id="ProtNLM"/>
    </source>
</evidence>
<proteinExistence type="predicted"/>
<sequence>MASNQLPFVEGASINRPPLFCGDNYAFWKVRIKIFMESVHRSIWQVVVTDYKVPTMLINGQEVEKPFEECDQTEIRRAENDAKALNIIHFTLNSDEFSGYQLVLQQRKHETSLKSLMKALLK</sequence>
<gene>
    <name evidence="1" type="ORF">Fmac_010847</name>
</gene>
<comment type="caution">
    <text evidence="1">The sequence shown here is derived from an EMBL/GenBank/DDBJ whole genome shotgun (WGS) entry which is preliminary data.</text>
</comment>
<evidence type="ECO:0000313" key="2">
    <source>
        <dbReference type="Proteomes" id="UP001603857"/>
    </source>
</evidence>
<dbReference type="EMBL" id="JBGMDY010000004">
    <property type="protein sequence ID" value="KAL2336401.1"/>
    <property type="molecule type" value="Genomic_DNA"/>
</dbReference>
<name>A0ABD1MKS1_9FABA</name>
<dbReference type="Proteomes" id="UP001603857">
    <property type="component" value="Unassembled WGS sequence"/>
</dbReference>
<dbReference type="AlphaFoldDB" id="A0ABD1MKS1"/>
<reference evidence="1 2" key="1">
    <citation type="submission" date="2024-08" db="EMBL/GenBank/DDBJ databases">
        <title>Insights into the chromosomal genome structure of Flemingia macrophylla.</title>
        <authorList>
            <person name="Ding Y."/>
            <person name="Zhao Y."/>
            <person name="Bi W."/>
            <person name="Wu M."/>
            <person name="Zhao G."/>
            <person name="Gong Y."/>
            <person name="Li W."/>
            <person name="Zhang P."/>
        </authorList>
    </citation>
    <scope>NUCLEOTIDE SEQUENCE [LARGE SCALE GENOMIC DNA]</scope>
    <source>
        <strain evidence="1">DYQJB</strain>
        <tissue evidence="1">Leaf</tissue>
    </source>
</reference>
<accession>A0ABD1MKS1</accession>
<keyword evidence="2" id="KW-1185">Reference proteome</keyword>